<evidence type="ECO:0000256" key="3">
    <source>
        <dbReference type="ARBA" id="ARBA00022737"/>
    </source>
</evidence>
<evidence type="ECO:0000313" key="8">
    <source>
        <dbReference type="Proteomes" id="UP001345013"/>
    </source>
</evidence>
<dbReference type="Pfam" id="PF24492">
    <property type="entry name" value="HEAT_ECM29"/>
    <property type="match status" value="1"/>
</dbReference>
<proteinExistence type="predicted"/>
<dbReference type="Pfam" id="PF13001">
    <property type="entry name" value="ECM29_N"/>
    <property type="match status" value="1"/>
</dbReference>
<evidence type="ECO:0000256" key="2">
    <source>
        <dbReference type="ARBA" id="ARBA00022490"/>
    </source>
</evidence>
<keyword evidence="8" id="KW-1185">Reference proteome</keyword>
<protein>
    <submittedName>
        <fullName evidence="7">Proteasome component M29</fullName>
    </submittedName>
</protein>
<evidence type="ECO:0000256" key="4">
    <source>
        <dbReference type="ARBA" id="ARBA00022942"/>
    </source>
</evidence>
<comment type="subcellular location">
    <subcellularLocation>
        <location evidence="1">Cytoplasm</location>
    </subcellularLocation>
</comment>
<reference evidence="7 8" key="1">
    <citation type="submission" date="2023-08" db="EMBL/GenBank/DDBJ databases">
        <title>Black Yeasts Isolated from many extreme environments.</title>
        <authorList>
            <person name="Coleine C."/>
            <person name="Stajich J.E."/>
            <person name="Selbmann L."/>
        </authorList>
    </citation>
    <scope>NUCLEOTIDE SEQUENCE [LARGE SCALE GENOMIC DNA]</scope>
    <source>
        <strain evidence="7 8">CCFEE 5885</strain>
    </source>
</reference>
<evidence type="ECO:0000256" key="1">
    <source>
        <dbReference type="ARBA" id="ARBA00004496"/>
    </source>
</evidence>
<dbReference type="PANTHER" id="PTHR23346:SF19">
    <property type="entry name" value="PROTEASOME ADAPTER AND SCAFFOLD PROTEIN ECM29"/>
    <property type="match status" value="1"/>
</dbReference>
<dbReference type="GO" id="GO:0000502">
    <property type="term" value="C:proteasome complex"/>
    <property type="evidence" value="ECO:0007669"/>
    <property type="project" value="UniProtKB-KW"/>
</dbReference>
<dbReference type="Proteomes" id="UP001345013">
    <property type="component" value="Unassembled WGS sequence"/>
</dbReference>
<keyword evidence="3" id="KW-0677">Repeat</keyword>
<dbReference type="PANTHER" id="PTHR23346">
    <property type="entry name" value="TRANSLATIONAL ACTIVATOR GCN1-RELATED"/>
    <property type="match status" value="1"/>
</dbReference>
<dbReference type="InterPro" id="IPR055443">
    <property type="entry name" value="HEAT_ECM29"/>
</dbReference>
<dbReference type="InterPro" id="IPR016024">
    <property type="entry name" value="ARM-type_fold"/>
</dbReference>
<evidence type="ECO:0000313" key="7">
    <source>
        <dbReference type="EMBL" id="KAK5084974.1"/>
    </source>
</evidence>
<dbReference type="EMBL" id="JAVRRG010000108">
    <property type="protein sequence ID" value="KAK5084974.1"/>
    <property type="molecule type" value="Genomic_DNA"/>
</dbReference>
<dbReference type="SUPFAM" id="SSF48371">
    <property type="entry name" value="ARM repeat"/>
    <property type="match status" value="2"/>
</dbReference>
<accession>A0ABR0K386</accession>
<evidence type="ECO:0000259" key="6">
    <source>
        <dbReference type="Pfam" id="PF24492"/>
    </source>
</evidence>
<evidence type="ECO:0000259" key="5">
    <source>
        <dbReference type="Pfam" id="PF13001"/>
    </source>
</evidence>
<keyword evidence="4 7" id="KW-0647">Proteasome</keyword>
<dbReference type="Pfam" id="PF23731">
    <property type="entry name" value="ARM_ECM29_C"/>
    <property type="match status" value="1"/>
</dbReference>
<comment type="caution">
    <text evidence="7">The sequence shown here is derived from an EMBL/GenBank/DDBJ whole genome shotgun (WGS) entry which is preliminary data.</text>
</comment>
<gene>
    <name evidence="7" type="primary">ECM29</name>
    <name evidence="7" type="ORF">LTR24_007312</name>
</gene>
<organism evidence="7 8">
    <name type="scientific">Lithohypha guttulata</name>
    <dbReference type="NCBI Taxonomy" id="1690604"/>
    <lineage>
        <taxon>Eukaryota</taxon>
        <taxon>Fungi</taxon>
        <taxon>Dikarya</taxon>
        <taxon>Ascomycota</taxon>
        <taxon>Pezizomycotina</taxon>
        <taxon>Eurotiomycetes</taxon>
        <taxon>Chaetothyriomycetidae</taxon>
        <taxon>Chaetothyriales</taxon>
        <taxon>Trichomeriaceae</taxon>
        <taxon>Lithohypha</taxon>
    </lineage>
</organism>
<keyword evidence="2" id="KW-0963">Cytoplasm</keyword>
<name>A0ABR0K386_9EURO</name>
<dbReference type="Gene3D" id="1.25.10.10">
    <property type="entry name" value="Leucine-rich Repeat Variant"/>
    <property type="match status" value="2"/>
</dbReference>
<dbReference type="InterPro" id="IPR011989">
    <property type="entry name" value="ARM-like"/>
</dbReference>
<sequence length="1854" mass="205750">MAPTASSDLARERGLIEKLEFRIAAAETGEQFQNILQKFLPALLLKLASEDSENRKLTTKVCLYVNQRLKIDGSIQLPVEGLSKIFRENPDPIVKQFSLLFVQQGLTRLTPEDGISSLPTILRSSILETNQDRGDKKLFAISIDLLLGVLQHWKPPEHGSKEDEALKGKFQLSAVQTQILSNHLSQFLLFDPKVSSSNLDEGIRDIFEKHFSKRGFIAPNLANLVFTSVFTDEDRFVPATILSVDANAAASGRADVMFKQCNFDLESDSLVGAAFELYSVAKPRLQTRILTLLSRSKASTRRSDTIVRIVESQLSTSAQNLEASKLRAAMFSYLVWTTRVSPDIRLMAGRLQTSLKEFIEAQGWPVASNLSVSDVELRARAYESIGLLSSPTTMPKDNRQDAMDLDPSPSMFDLAAWLFTSLRCDTARDVRHSIEESLSRLIAATSISSADELQRFKDLLLWNATANEGDEDPIYHIATHTSAQYPAVRFANKVFALSDTDARLIDVIALASKRKEVVEEGQRGLDPSWHAANSRLSGTQQATALALPTFSQFAERAFRDDNWPMSSDDAAKSAPATAGLAIFSRNLIAAEAWHKTPFEVAQDSDWQTRVEATLDNELEARMMFKSQLAKVADDSVVRLIQTCYRGLAQGSMDCGRIGFQLTSLTTNHILNALDAASLAHLETAMQTVEVRNLAARISGIVLSARSAWEAVASSNLTNCNEWQTAVGQQLAAVEVSLLKAAYMLSRAALRGHVDSSHELVGAMWSLCGHVLTKSTDKALRQVVYTSIGQLALCLPLTVQSLDNVEALVENMLADARKEDEPAVTALGRLLSLIWPCYEADSKTKLLEKLFDLHEVRKAEFQFALGEAFAVAALRFQSSSTLTEFDVDASAPQANKDTELFERLLTGALDKSRTTKPAMKKAAGIWLLSIVQFCTLAELVKPRLHDCQAAFSRLLTDRDEVVQETGSRGLGIVYEKGDKGLQEDLVRDLVGSFTGNNVKTAGTVTEETELFEPGALPTENGQSVTTYKDIVSLAQEMGDPSLVYRFMNLASNNAIWSSRAAFGRFGLSGVLADSTYLKENKKFYPKLFRYRFDPNPNVQRSMDEIWKALVKDPNAVIDEHFDLIMEDLLKSIVSGREWRAREASCAAISDLVQGREVEKLEKHLETIWKVAFKVLDDVKESVRTAAMKLCRTLTNMLIRNLEVGEGTTSRATTMLNHALPFLLQQMDAGAGKEVQQYAIVTLLDIVKKAPPRSLQSYAPVILETFINSLSSLEHESINYLHLNADKYGLTAEKLDNMRVSSVGASPVTEAIEKCFDSLTAMPSRTTDHVTMDGIEPETKPLDDAMARLESSFKVTIGLPSRVGLSRAMVTLVVRHHTTFRPYADRFVRLTRKSIVDRNATISQSFSTALGYLLRLASEKEIRQTVSYVQKLYFDSQELSHRAIAGEIVQAISKASNDVFMNFATSFLPFAFIGRKDLDEDTRDRFETAWKDNVGGSRALHLYLTEIVDLTHKHIKSSLWPIRHACCFAVAELASSMEAGQKFSREEAILLWPLIEEALSGKTWDGKDKVVEAFPRFVRRAQAIWPDKSKQMQTIAIREAKRTNVSYRPHAMTALAEFAKIRLDLDISREMVPFLVELVSSLVDDADGMDLDGVGTHDDRSSEILLDESLSSAITCMFAALRRTSTPEVLDLSLVAIRKVRTKHSSAIDLPLYQAAKSFVEEILIEKDSPGDMNTTISAKLAGSDSVGTNQLDRQTVQGSDSVAAKTNQLEELKFKRYLNELALAILPRTSDTNAESLRSASIHFGLTLSQSKVVGLETRETLNKVFTSWLEGERSRPLRLLIEQAFKANKNSRHG</sequence>
<dbReference type="InterPro" id="IPR024372">
    <property type="entry name" value="Ecm29_N"/>
</dbReference>
<feature type="domain" description="Proteasome component Ecm29 N-terminal" evidence="5">
    <location>
        <begin position="16"/>
        <end position="509"/>
    </location>
</feature>
<feature type="domain" description="Proteasome adapter and scaffold protein ECM29 HEAT-repeat" evidence="6">
    <location>
        <begin position="1253"/>
        <end position="1432"/>
    </location>
</feature>